<evidence type="ECO:0000256" key="6">
    <source>
        <dbReference type="ARBA" id="ARBA00022695"/>
    </source>
</evidence>
<organism evidence="13 14">
    <name type="scientific">Pigmentiphaga soli</name>
    <dbReference type="NCBI Taxonomy" id="1007095"/>
    <lineage>
        <taxon>Bacteria</taxon>
        <taxon>Pseudomonadati</taxon>
        <taxon>Pseudomonadota</taxon>
        <taxon>Betaproteobacteria</taxon>
        <taxon>Burkholderiales</taxon>
        <taxon>Alcaligenaceae</taxon>
        <taxon>Pigmentiphaga</taxon>
    </lineage>
</organism>
<evidence type="ECO:0000256" key="8">
    <source>
        <dbReference type="ARBA" id="ARBA00022840"/>
    </source>
</evidence>
<protein>
    <recommendedName>
        <fullName evidence="11">Probable nicotinate-nucleotide adenylyltransferase</fullName>
        <ecNumber evidence="11">2.7.7.18</ecNumber>
    </recommendedName>
    <alternativeName>
        <fullName evidence="11">Deamido-NAD(+) diphosphorylase</fullName>
    </alternativeName>
    <alternativeName>
        <fullName evidence="11">Deamido-NAD(+) pyrophosphorylase</fullName>
    </alternativeName>
    <alternativeName>
        <fullName evidence="11">Nicotinate mononucleotide adenylyltransferase</fullName>
        <shortName evidence="11">NaMN adenylyltransferase</shortName>
    </alternativeName>
</protein>
<evidence type="ECO:0000313" key="14">
    <source>
        <dbReference type="Proteomes" id="UP001501671"/>
    </source>
</evidence>
<accession>A0ABP8GYJ1</accession>
<dbReference type="Proteomes" id="UP001501671">
    <property type="component" value="Unassembled WGS sequence"/>
</dbReference>
<dbReference type="InterPro" id="IPR004821">
    <property type="entry name" value="Cyt_trans-like"/>
</dbReference>
<dbReference type="HAMAP" id="MF_00244">
    <property type="entry name" value="NaMN_adenylyltr"/>
    <property type="match status" value="1"/>
</dbReference>
<gene>
    <name evidence="11 13" type="primary">nadD</name>
    <name evidence="13" type="ORF">GCM10023144_20960</name>
</gene>
<comment type="catalytic activity">
    <reaction evidence="10 11">
        <text>nicotinate beta-D-ribonucleotide + ATP + H(+) = deamido-NAD(+) + diphosphate</text>
        <dbReference type="Rhea" id="RHEA:22860"/>
        <dbReference type="ChEBI" id="CHEBI:15378"/>
        <dbReference type="ChEBI" id="CHEBI:30616"/>
        <dbReference type="ChEBI" id="CHEBI:33019"/>
        <dbReference type="ChEBI" id="CHEBI:57502"/>
        <dbReference type="ChEBI" id="CHEBI:58437"/>
        <dbReference type="EC" id="2.7.7.18"/>
    </reaction>
</comment>
<comment type="function">
    <text evidence="1 11">Catalyzes the reversible adenylation of nicotinate mononucleotide (NaMN) to nicotinic acid adenine dinucleotide (NaAD).</text>
</comment>
<evidence type="ECO:0000256" key="3">
    <source>
        <dbReference type="ARBA" id="ARBA00009014"/>
    </source>
</evidence>
<dbReference type="EC" id="2.7.7.18" evidence="11"/>
<evidence type="ECO:0000256" key="2">
    <source>
        <dbReference type="ARBA" id="ARBA00005019"/>
    </source>
</evidence>
<dbReference type="PANTHER" id="PTHR39321:SF3">
    <property type="entry name" value="PHOSPHOPANTETHEINE ADENYLYLTRANSFERASE"/>
    <property type="match status" value="1"/>
</dbReference>
<dbReference type="Pfam" id="PF01467">
    <property type="entry name" value="CTP_transf_like"/>
    <property type="match status" value="1"/>
</dbReference>
<evidence type="ECO:0000313" key="13">
    <source>
        <dbReference type="EMBL" id="GAA4331834.1"/>
    </source>
</evidence>
<evidence type="ECO:0000259" key="12">
    <source>
        <dbReference type="Pfam" id="PF01467"/>
    </source>
</evidence>
<proteinExistence type="inferred from homology"/>
<feature type="domain" description="Cytidyltransferase-like" evidence="12">
    <location>
        <begin position="12"/>
        <end position="180"/>
    </location>
</feature>
<evidence type="ECO:0000256" key="9">
    <source>
        <dbReference type="ARBA" id="ARBA00023027"/>
    </source>
</evidence>
<keyword evidence="6 11" id="KW-0548">Nucleotidyltransferase</keyword>
<reference evidence="14" key="1">
    <citation type="journal article" date="2019" name="Int. J. Syst. Evol. Microbiol.">
        <title>The Global Catalogue of Microorganisms (GCM) 10K type strain sequencing project: providing services to taxonomists for standard genome sequencing and annotation.</title>
        <authorList>
            <consortium name="The Broad Institute Genomics Platform"/>
            <consortium name="The Broad Institute Genome Sequencing Center for Infectious Disease"/>
            <person name="Wu L."/>
            <person name="Ma J."/>
        </authorList>
    </citation>
    <scope>NUCLEOTIDE SEQUENCE [LARGE SCALE GENOMIC DNA]</scope>
    <source>
        <strain evidence="14">JCM 17666</strain>
    </source>
</reference>
<evidence type="ECO:0000256" key="5">
    <source>
        <dbReference type="ARBA" id="ARBA00022679"/>
    </source>
</evidence>
<evidence type="ECO:0000256" key="1">
    <source>
        <dbReference type="ARBA" id="ARBA00002324"/>
    </source>
</evidence>
<sequence length="207" mass="22173">MTEAIPIHHIGLLGGSFDPIHQAHLALAEAALDQLGLESVQLIPAAAPWQRAPLSTPAGHRAAMAELAIAGHPRLAVNRIELDRGDASYTIDTVRALKAAPGGDATRYVWILGADQLANFCTWHEWAAIVALAELAVAARPGSRPEPPPELAAELARLGRPLHRLAMPEMPISASGIRQRLAQGQAVDGLVPPAVLDYIRRHHLYQT</sequence>
<name>A0ABP8GYJ1_9BURK</name>
<dbReference type="InterPro" id="IPR005248">
    <property type="entry name" value="NadD/NMNAT"/>
</dbReference>
<dbReference type="GO" id="GO:0016779">
    <property type="term" value="F:nucleotidyltransferase activity"/>
    <property type="evidence" value="ECO:0007669"/>
    <property type="project" value="UniProtKB-KW"/>
</dbReference>
<keyword evidence="5 11" id="KW-0808">Transferase</keyword>
<dbReference type="InterPro" id="IPR014729">
    <property type="entry name" value="Rossmann-like_a/b/a_fold"/>
</dbReference>
<keyword evidence="14" id="KW-1185">Reference proteome</keyword>
<dbReference type="EMBL" id="BAABFO010000008">
    <property type="protein sequence ID" value="GAA4331834.1"/>
    <property type="molecule type" value="Genomic_DNA"/>
</dbReference>
<comment type="pathway">
    <text evidence="2 11">Cofactor biosynthesis; NAD(+) biosynthesis; deamido-NAD(+) from nicotinate D-ribonucleotide: step 1/1.</text>
</comment>
<evidence type="ECO:0000256" key="4">
    <source>
        <dbReference type="ARBA" id="ARBA00022642"/>
    </source>
</evidence>
<evidence type="ECO:0000256" key="10">
    <source>
        <dbReference type="ARBA" id="ARBA00048721"/>
    </source>
</evidence>
<keyword evidence="7 11" id="KW-0547">Nucleotide-binding</keyword>
<dbReference type="Gene3D" id="3.40.50.620">
    <property type="entry name" value="HUPs"/>
    <property type="match status" value="1"/>
</dbReference>
<keyword evidence="4 11" id="KW-0662">Pyridine nucleotide biosynthesis</keyword>
<dbReference type="NCBIfam" id="NF000840">
    <property type="entry name" value="PRK00071.1-3"/>
    <property type="match status" value="1"/>
</dbReference>
<dbReference type="SUPFAM" id="SSF52374">
    <property type="entry name" value="Nucleotidylyl transferase"/>
    <property type="match status" value="1"/>
</dbReference>
<evidence type="ECO:0000256" key="11">
    <source>
        <dbReference type="HAMAP-Rule" id="MF_00244"/>
    </source>
</evidence>
<keyword evidence="8 11" id="KW-0067">ATP-binding</keyword>
<dbReference type="NCBIfam" id="TIGR00482">
    <property type="entry name" value="nicotinate (nicotinamide) nucleotide adenylyltransferase"/>
    <property type="match status" value="1"/>
</dbReference>
<evidence type="ECO:0000256" key="7">
    <source>
        <dbReference type="ARBA" id="ARBA00022741"/>
    </source>
</evidence>
<keyword evidence="9 11" id="KW-0520">NAD</keyword>
<comment type="similarity">
    <text evidence="3 11">Belongs to the NadD family.</text>
</comment>
<dbReference type="PANTHER" id="PTHR39321">
    <property type="entry name" value="NICOTINATE-NUCLEOTIDE ADENYLYLTRANSFERASE-RELATED"/>
    <property type="match status" value="1"/>
</dbReference>
<dbReference type="CDD" id="cd02165">
    <property type="entry name" value="NMNAT"/>
    <property type="match status" value="1"/>
</dbReference>
<comment type="caution">
    <text evidence="13">The sequence shown here is derived from an EMBL/GenBank/DDBJ whole genome shotgun (WGS) entry which is preliminary data.</text>
</comment>